<dbReference type="Proteomes" id="UP000492821">
    <property type="component" value="Unassembled WGS sequence"/>
</dbReference>
<dbReference type="GO" id="GO:0005886">
    <property type="term" value="C:plasma membrane"/>
    <property type="evidence" value="ECO:0007669"/>
    <property type="project" value="TreeGrafter"/>
</dbReference>
<dbReference type="Pfam" id="PF07885">
    <property type="entry name" value="Ion_trans_2"/>
    <property type="match status" value="2"/>
</dbReference>
<dbReference type="InterPro" id="IPR003280">
    <property type="entry name" value="2pore_dom_K_chnl"/>
</dbReference>
<dbReference type="SUPFAM" id="SSF81324">
    <property type="entry name" value="Voltage-gated potassium channels"/>
    <property type="match status" value="2"/>
</dbReference>
<dbReference type="GO" id="GO:0022841">
    <property type="term" value="F:potassium ion leak channel activity"/>
    <property type="evidence" value="ECO:0007669"/>
    <property type="project" value="TreeGrafter"/>
</dbReference>
<evidence type="ECO:0000256" key="5">
    <source>
        <dbReference type="ARBA" id="ARBA00023065"/>
    </source>
</evidence>
<feature type="transmembrane region" description="Helical" evidence="10">
    <location>
        <begin position="295"/>
        <end position="314"/>
    </location>
</feature>
<keyword evidence="7 8" id="KW-0407">Ion channel</keyword>
<evidence type="ECO:0000256" key="10">
    <source>
        <dbReference type="SAM" id="Phobius"/>
    </source>
</evidence>
<dbReference type="WBParaSite" id="Pan_g7098.t1">
    <property type="protein sequence ID" value="Pan_g7098.t1"/>
    <property type="gene ID" value="Pan_g7098"/>
</dbReference>
<evidence type="ECO:0000256" key="6">
    <source>
        <dbReference type="ARBA" id="ARBA00023136"/>
    </source>
</evidence>
<keyword evidence="6 10" id="KW-0472">Membrane</keyword>
<feature type="domain" description="Potassium channel" evidence="11">
    <location>
        <begin position="277"/>
        <end position="351"/>
    </location>
</feature>
<feature type="compositionally biased region" description="Polar residues" evidence="9">
    <location>
        <begin position="232"/>
        <end position="244"/>
    </location>
</feature>
<evidence type="ECO:0000313" key="12">
    <source>
        <dbReference type="Proteomes" id="UP000492821"/>
    </source>
</evidence>
<protein>
    <submittedName>
        <fullName evidence="13">Ion_trans_2 domain-containing protein</fullName>
    </submittedName>
</protein>
<evidence type="ECO:0000256" key="7">
    <source>
        <dbReference type="ARBA" id="ARBA00023303"/>
    </source>
</evidence>
<dbReference type="GO" id="GO:0015271">
    <property type="term" value="F:outward rectifier potassium channel activity"/>
    <property type="evidence" value="ECO:0007669"/>
    <property type="project" value="TreeGrafter"/>
</dbReference>
<dbReference type="PANTHER" id="PTHR11003">
    <property type="entry name" value="POTASSIUM CHANNEL, SUBFAMILY K"/>
    <property type="match status" value="1"/>
</dbReference>
<proteinExistence type="inferred from homology"/>
<keyword evidence="4 10" id="KW-1133">Transmembrane helix</keyword>
<evidence type="ECO:0000313" key="13">
    <source>
        <dbReference type="WBParaSite" id="Pan_g7098.t1"/>
    </source>
</evidence>
<evidence type="ECO:0000259" key="11">
    <source>
        <dbReference type="Pfam" id="PF07885"/>
    </source>
</evidence>
<feature type="domain" description="Potassium channel" evidence="11">
    <location>
        <begin position="118"/>
        <end position="178"/>
    </location>
</feature>
<dbReference type="GO" id="GO:0030322">
    <property type="term" value="P:stabilization of membrane potential"/>
    <property type="evidence" value="ECO:0007669"/>
    <property type="project" value="TreeGrafter"/>
</dbReference>
<feature type="transmembrane region" description="Helical" evidence="10">
    <location>
        <begin position="153"/>
        <end position="173"/>
    </location>
</feature>
<evidence type="ECO:0000256" key="4">
    <source>
        <dbReference type="ARBA" id="ARBA00022989"/>
    </source>
</evidence>
<feature type="transmembrane region" description="Helical" evidence="10">
    <location>
        <begin position="271"/>
        <end position="289"/>
    </location>
</feature>
<keyword evidence="3 8" id="KW-0812">Transmembrane</keyword>
<feature type="compositionally biased region" description="Basic and acidic residues" evidence="9">
    <location>
        <begin position="249"/>
        <end position="263"/>
    </location>
</feature>
<keyword evidence="2 8" id="KW-0813">Transport</keyword>
<feature type="region of interest" description="Disordered" evidence="9">
    <location>
        <begin position="435"/>
        <end position="466"/>
    </location>
</feature>
<feature type="transmembrane region" description="Helical" evidence="10">
    <location>
        <begin position="21"/>
        <end position="38"/>
    </location>
</feature>
<feature type="transmembrane region" description="Helical" evidence="10">
    <location>
        <begin position="326"/>
        <end position="346"/>
    </location>
</feature>
<feature type="region of interest" description="Disordered" evidence="9">
    <location>
        <begin position="809"/>
        <end position="830"/>
    </location>
</feature>
<keyword evidence="12" id="KW-1185">Reference proteome</keyword>
<evidence type="ECO:0000256" key="1">
    <source>
        <dbReference type="ARBA" id="ARBA00004141"/>
    </source>
</evidence>
<comment type="subcellular location">
    <subcellularLocation>
        <location evidence="1">Membrane</location>
        <topology evidence="1">Multi-pass membrane protein</topology>
    </subcellularLocation>
</comment>
<dbReference type="Gene3D" id="1.10.287.70">
    <property type="match status" value="1"/>
</dbReference>
<feature type="region of interest" description="Disordered" evidence="9">
    <location>
        <begin position="216"/>
        <end position="263"/>
    </location>
</feature>
<keyword evidence="5 8" id="KW-0406">Ion transport</keyword>
<feature type="compositionally biased region" description="Low complexity" evidence="9">
    <location>
        <begin position="218"/>
        <end position="231"/>
    </location>
</feature>
<feature type="compositionally biased region" description="Polar residues" evidence="9">
    <location>
        <begin position="450"/>
        <end position="459"/>
    </location>
</feature>
<evidence type="ECO:0000256" key="8">
    <source>
        <dbReference type="RuleBase" id="RU003857"/>
    </source>
</evidence>
<dbReference type="AlphaFoldDB" id="A0A7E4W7P4"/>
<dbReference type="PRINTS" id="PR01333">
    <property type="entry name" value="2POREKCHANEL"/>
</dbReference>
<reference evidence="13" key="2">
    <citation type="submission" date="2020-10" db="UniProtKB">
        <authorList>
            <consortium name="WormBaseParasite"/>
        </authorList>
    </citation>
    <scope>IDENTIFICATION</scope>
</reference>
<evidence type="ECO:0000256" key="2">
    <source>
        <dbReference type="ARBA" id="ARBA00022448"/>
    </source>
</evidence>
<evidence type="ECO:0000256" key="3">
    <source>
        <dbReference type="ARBA" id="ARBA00022692"/>
    </source>
</evidence>
<comment type="similarity">
    <text evidence="8">Belongs to the two pore domain potassium channel (TC 1.A.1.8) family.</text>
</comment>
<organism evidence="12 13">
    <name type="scientific">Panagrellus redivivus</name>
    <name type="common">Microworm</name>
    <dbReference type="NCBI Taxonomy" id="6233"/>
    <lineage>
        <taxon>Eukaryota</taxon>
        <taxon>Metazoa</taxon>
        <taxon>Ecdysozoa</taxon>
        <taxon>Nematoda</taxon>
        <taxon>Chromadorea</taxon>
        <taxon>Rhabditida</taxon>
        <taxon>Tylenchina</taxon>
        <taxon>Panagrolaimomorpha</taxon>
        <taxon>Panagrolaimoidea</taxon>
        <taxon>Panagrolaimidae</taxon>
        <taxon>Panagrellus</taxon>
    </lineage>
</organism>
<name>A0A7E4W7P4_PANRE</name>
<dbReference type="InterPro" id="IPR013099">
    <property type="entry name" value="K_chnl_dom"/>
</dbReference>
<feature type="compositionally biased region" description="Acidic residues" evidence="9">
    <location>
        <begin position="439"/>
        <end position="449"/>
    </location>
</feature>
<reference evidence="12" key="1">
    <citation type="journal article" date="2013" name="Genetics">
        <title>The draft genome and transcriptome of Panagrellus redivivus are shaped by the harsh demands of a free-living lifestyle.</title>
        <authorList>
            <person name="Srinivasan J."/>
            <person name="Dillman A.R."/>
            <person name="Macchietto M.G."/>
            <person name="Heikkinen L."/>
            <person name="Lakso M."/>
            <person name="Fracchia K.M."/>
            <person name="Antoshechkin I."/>
            <person name="Mortazavi A."/>
            <person name="Wong G."/>
            <person name="Sternberg P.W."/>
        </authorList>
    </citation>
    <scope>NUCLEOTIDE SEQUENCE [LARGE SCALE GENOMIC DNA]</scope>
    <source>
        <strain evidence="12">MT8872</strain>
    </source>
</reference>
<accession>A0A7E4W7P4</accession>
<feature type="region of interest" description="Disordered" evidence="9">
    <location>
        <begin position="767"/>
        <end position="793"/>
    </location>
</feature>
<evidence type="ECO:0000256" key="9">
    <source>
        <dbReference type="SAM" id="MobiDB-lite"/>
    </source>
</evidence>
<sequence>MHVSIFRFFKRLYNWIKVSNGLPFVVLVSYTLVGATLFRNLELNHDVEARARYRNSTEYAFIEALDRLMKIPCHRESRTDSNNTRVTRAAIDSEHAVKETLFWFIDYLNLTQVIDERSAPTPWTWIGSAFYAGQLYTTIGYGFPVVQTNMGKVVSIVYIMLGIPIFLIILKEVGRLLSRALRKIYKRWRTAKNRLPDSAKRRMSEPVKAIYSLTGVGSSASPSKSMKSLKSTTCSDAPLTTESPPRSPDAMEKGLPSEDGKDKNASGAFPIPLALAILIMWILISAGLFCFWESGWGYLTSVYFYFVSISTVGLGDIVPSKPDMMLVNFVLILVGLALLSMCISLVQEALERALSQLLQEYINDLEKMAAIVTTADNEFIEESATPFEVATSADLLTAPLTALSTGRHEGYVVGFQQRAKDWFAERLVENVLVPRLETSDPDSDSEDCDTPSNGSTNECADSIGEASIANNRKSPARRILSRRPNFALNCNMQTLRAVQAMEKVKIKTKIDGTFRGKLFAKFVTNKQFNKFFDDHIIDPVTGAPGQTASVAGTVKGNADNGVNFRAPEQVGRCKLVTPEKDPSTKAGSVVTVSSQYDADSIYSNAYFDITYGYSTDSVPKLIALDAKQKADEARIEKYRERRNSRPPGLPLLPTPRPSLIPPPLAEADVTDVASIKINVKESSDSPEPFEHVVTMEPWRRRCSTPMAFLSPGSHPDHNHCSRTQMPMSRCPSCQHVATTPLTHAVEAEAMRRVRDICGLLPGDFTPGQHYDAKGRRRTLSPSPSHQDDSGYENSAAIDSHLSDAWTNSTSLLTPNGVEKKIGNGCNGRIR</sequence>
<dbReference type="PANTHER" id="PTHR11003:SF86">
    <property type="entry name" value="POTASSIUM CHANNEL DOMAIN-CONTAINING PROTEIN"/>
    <property type="match status" value="1"/>
</dbReference>